<dbReference type="GeneID" id="62694266"/>
<evidence type="ECO:0000256" key="1">
    <source>
        <dbReference type="SAM" id="SignalP"/>
    </source>
</evidence>
<dbReference type="PROSITE" id="PS51257">
    <property type="entry name" value="PROKAR_LIPOPROTEIN"/>
    <property type="match status" value="1"/>
</dbReference>
<keyword evidence="1" id="KW-0732">Signal</keyword>
<dbReference type="EMBL" id="VUMB01000013">
    <property type="protein sequence ID" value="MSS40250.1"/>
    <property type="molecule type" value="Genomic_DNA"/>
</dbReference>
<dbReference type="AlphaFoldDB" id="A0A844F853"/>
<evidence type="ECO:0000313" key="3">
    <source>
        <dbReference type="Proteomes" id="UP000462363"/>
    </source>
</evidence>
<feature type="signal peptide" evidence="1">
    <location>
        <begin position="1"/>
        <end position="23"/>
    </location>
</feature>
<dbReference type="RefSeq" id="WP_004608352.1">
    <property type="nucleotide sequence ID" value="NZ_AP024846.1"/>
</dbReference>
<feature type="chain" id="PRO_5039503479" description="DUF5105 domain-containing protein" evidence="1">
    <location>
        <begin position="24"/>
        <end position="224"/>
    </location>
</feature>
<evidence type="ECO:0008006" key="4">
    <source>
        <dbReference type="Google" id="ProtNLM"/>
    </source>
</evidence>
<proteinExistence type="predicted"/>
<organism evidence="2 3">
    <name type="scientific">Clostridium scindens (strain JCM 10418 / VPI 12708)</name>
    <dbReference type="NCBI Taxonomy" id="29347"/>
    <lineage>
        <taxon>Bacteria</taxon>
        <taxon>Bacillati</taxon>
        <taxon>Bacillota</taxon>
        <taxon>Clostridia</taxon>
        <taxon>Lachnospirales</taxon>
        <taxon>Lachnospiraceae</taxon>
    </lineage>
</organism>
<name>A0A844F853_CLOSV</name>
<comment type="caution">
    <text evidence="2">The sequence shown here is derived from an EMBL/GenBank/DDBJ whole genome shotgun (WGS) entry which is preliminary data.</text>
</comment>
<accession>A0A844F853</accession>
<sequence>MKRYKKIFRIMALVLMLALFVTGCGKDFDASGYTQALLDLTFQGDTSRARTYMEDATENSLMRQYQQSIDNFVAANITNEIEMNETKTAQFADLVSKIFATMRYDVGKAEKTGKREYEVPVSIQPSDVFVNFQQSLSQDSIKITQKIKEGGYEGTTEEVTQQVLNDIVNHAYELLDAAYQDTAYGEEETVILHVQADKNHEYSVDEDDMNSLVLKILRLDEIQG</sequence>
<gene>
    <name evidence="2" type="ORF">FYJ37_07785</name>
</gene>
<dbReference type="Proteomes" id="UP000462363">
    <property type="component" value="Unassembled WGS sequence"/>
</dbReference>
<evidence type="ECO:0000313" key="2">
    <source>
        <dbReference type="EMBL" id="MSS40250.1"/>
    </source>
</evidence>
<protein>
    <recommendedName>
        <fullName evidence="4">DUF5105 domain-containing protein</fullName>
    </recommendedName>
</protein>
<reference evidence="2 3" key="1">
    <citation type="submission" date="2019-08" db="EMBL/GenBank/DDBJ databases">
        <title>In-depth cultivation of the pig gut microbiome towards novel bacterial diversity and tailored functional studies.</title>
        <authorList>
            <person name="Wylensek D."/>
            <person name="Hitch T.C.A."/>
            <person name="Clavel T."/>
        </authorList>
    </citation>
    <scope>NUCLEOTIDE SEQUENCE [LARGE SCALE GENOMIC DNA]</scope>
    <source>
        <strain evidence="2 3">BL-389-WT-3D</strain>
    </source>
</reference>